<dbReference type="GO" id="GO:0003697">
    <property type="term" value="F:single-stranded DNA binding"/>
    <property type="evidence" value="ECO:0007669"/>
    <property type="project" value="TreeGrafter"/>
</dbReference>
<dbReference type="GO" id="GO:0046975">
    <property type="term" value="F:histone H3K36 methyltransferase activity"/>
    <property type="evidence" value="ECO:0007669"/>
    <property type="project" value="TreeGrafter"/>
</dbReference>
<dbReference type="GO" id="GO:0000793">
    <property type="term" value="C:condensed chromosome"/>
    <property type="evidence" value="ECO:0007669"/>
    <property type="project" value="TreeGrafter"/>
</dbReference>
<evidence type="ECO:0000313" key="2">
    <source>
        <dbReference type="Proteomes" id="UP000053660"/>
    </source>
</evidence>
<dbReference type="GO" id="GO:0000014">
    <property type="term" value="F:single-stranded DNA endodeoxyribonuclease activity"/>
    <property type="evidence" value="ECO:0007669"/>
    <property type="project" value="TreeGrafter"/>
</dbReference>
<dbReference type="OrthoDB" id="9970333at2759"/>
<dbReference type="GO" id="GO:0006303">
    <property type="term" value="P:double-strand break repair via nonhomologous end joining"/>
    <property type="evidence" value="ECO:0007669"/>
    <property type="project" value="TreeGrafter"/>
</dbReference>
<dbReference type="InterPro" id="IPR001888">
    <property type="entry name" value="Transposase_1"/>
</dbReference>
<proteinExistence type="predicted"/>
<accession>A0A0B1S361</accession>
<keyword evidence="2" id="KW-1185">Reference proteome</keyword>
<dbReference type="GO" id="GO:0000729">
    <property type="term" value="P:DNA double-strand break processing"/>
    <property type="evidence" value="ECO:0007669"/>
    <property type="project" value="TreeGrafter"/>
</dbReference>
<dbReference type="Pfam" id="PF01359">
    <property type="entry name" value="Transposase_1"/>
    <property type="match status" value="1"/>
</dbReference>
<dbReference type="Gene3D" id="3.30.420.10">
    <property type="entry name" value="Ribonuclease H-like superfamily/Ribonuclease H"/>
    <property type="match status" value="1"/>
</dbReference>
<dbReference type="GO" id="GO:0042800">
    <property type="term" value="F:histone H3K4 methyltransferase activity"/>
    <property type="evidence" value="ECO:0007669"/>
    <property type="project" value="TreeGrafter"/>
</dbReference>
<dbReference type="GO" id="GO:0003690">
    <property type="term" value="F:double-stranded DNA binding"/>
    <property type="evidence" value="ECO:0007669"/>
    <property type="project" value="TreeGrafter"/>
</dbReference>
<dbReference type="EMBL" id="KN603265">
    <property type="protein sequence ID" value="KHJ79788.1"/>
    <property type="molecule type" value="Genomic_DNA"/>
</dbReference>
<dbReference type="AlphaFoldDB" id="A0A0B1S361"/>
<dbReference type="GO" id="GO:0031297">
    <property type="term" value="P:replication fork processing"/>
    <property type="evidence" value="ECO:0007669"/>
    <property type="project" value="TreeGrafter"/>
</dbReference>
<gene>
    <name evidence="1" type="ORF">OESDEN_20555</name>
</gene>
<reference evidence="1 2" key="1">
    <citation type="submission" date="2014-03" db="EMBL/GenBank/DDBJ databases">
        <title>Draft genome of the hookworm Oesophagostomum dentatum.</title>
        <authorList>
            <person name="Mitreva M."/>
        </authorList>
    </citation>
    <scope>NUCLEOTIDE SEQUENCE [LARGE SCALE GENOMIC DNA]</scope>
    <source>
        <strain evidence="1 2">OD-Hann</strain>
    </source>
</reference>
<name>A0A0B1S361_OESDE</name>
<dbReference type="InterPro" id="IPR036397">
    <property type="entry name" value="RNaseH_sf"/>
</dbReference>
<dbReference type="GO" id="GO:0035861">
    <property type="term" value="C:site of double-strand break"/>
    <property type="evidence" value="ECO:0007669"/>
    <property type="project" value="TreeGrafter"/>
</dbReference>
<sequence length="228" mass="26131">MSGLSEHPLSITTNYSASSRPIQKQLQPNRKEFLEDLVIGDKSWIPYDNNARHAVWLPCDAETPMQPKPGLHSRQHLFPAWWDAKGPISYELLPPGRTLTTSIYIVQLQKLADALREKRPRRANVHLLHDSARPHIASDTRQEIAELEWHPVVLKDIATSDHHLFQPLKLYLQGEKFDKCDDLKMAVDEFVASQPPEFWRKGINDLPARWAKVIDMSGDCTPSISYCH</sequence>
<dbReference type="GO" id="GO:0044774">
    <property type="term" value="P:mitotic DNA integrity checkpoint signaling"/>
    <property type="evidence" value="ECO:0007669"/>
    <property type="project" value="TreeGrafter"/>
</dbReference>
<organism evidence="1 2">
    <name type="scientific">Oesophagostomum dentatum</name>
    <name type="common">Nodular worm</name>
    <dbReference type="NCBI Taxonomy" id="61180"/>
    <lineage>
        <taxon>Eukaryota</taxon>
        <taxon>Metazoa</taxon>
        <taxon>Ecdysozoa</taxon>
        <taxon>Nematoda</taxon>
        <taxon>Chromadorea</taxon>
        <taxon>Rhabditida</taxon>
        <taxon>Rhabditina</taxon>
        <taxon>Rhabditomorpha</taxon>
        <taxon>Strongyloidea</taxon>
        <taxon>Strongylidae</taxon>
        <taxon>Oesophagostomum</taxon>
    </lineage>
</organism>
<dbReference type="GO" id="GO:0015074">
    <property type="term" value="P:DNA integration"/>
    <property type="evidence" value="ECO:0007669"/>
    <property type="project" value="TreeGrafter"/>
</dbReference>
<protein>
    <submittedName>
        <fullName evidence="1">Transposase</fullName>
    </submittedName>
</protein>
<dbReference type="InterPro" id="IPR052709">
    <property type="entry name" value="Transposase-MT_Hybrid"/>
</dbReference>
<dbReference type="Proteomes" id="UP000053660">
    <property type="component" value="Unassembled WGS sequence"/>
</dbReference>
<dbReference type="PANTHER" id="PTHR46060">
    <property type="entry name" value="MARINER MOS1 TRANSPOSASE-LIKE PROTEIN"/>
    <property type="match status" value="1"/>
</dbReference>
<dbReference type="PANTHER" id="PTHR46060:SF2">
    <property type="entry name" value="HISTONE-LYSINE N-METHYLTRANSFERASE SETMAR"/>
    <property type="match status" value="1"/>
</dbReference>
<dbReference type="GO" id="GO:0005634">
    <property type="term" value="C:nucleus"/>
    <property type="evidence" value="ECO:0007669"/>
    <property type="project" value="TreeGrafter"/>
</dbReference>
<dbReference type="GO" id="GO:0044547">
    <property type="term" value="F:DNA topoisomerase binding"/>
    <property type="evidence" value="ECO:0007669"/>
    <property type="project" value="TreeGrafter"/>
</dbReference>
<evidence type="ECO:0000313" key="1">
    <source>
        <dbReference type="EMBL" id="KHJ79788.1"/>
    </source>
</evidence>